<feature type="region of interest" description="Disordered" evidence="1">
    <location>
        <begin position="651"/>
        <end position="682"/>
    </location>
</feature>
<protein>
    <recommendedName>
        <fullName evidence="2">Fungal-type protein kinase domain-containing protein</fullName>
    </recommendedName>
</protein>
<sequence length="893" mass="102214">MTRATNHRELRRSMHGKIAVMPYTTFMNSFVPDPRAPKKAFRRCRTDIFKDMPTPKNEKEMYREIPKRLSARERPCRGFVVVSTPHKVGSTPTSKIAPDCGIYPNGHAPKIVDANEYGRTDWSHLEIIIECKQNFAEDPFDYTTANAEPFAKARKSALDQILSYADLVFQNQHRKHHFIIIFLGTFARLVYIDRACIFATQRFNYVEKEGWLTEFLWRYGRLTPAQRGFDPSAKRLHPKSTNEPLVTLMRQKRDAAMTGEIAVEPHILEAYKDSLDDMVPWWKLDVYDDEDKDTSRSFVVGKPHFLAPGVRGRGTRCYIAQEVLKDDEGRLKLGDFVYLKDAWRVKHDEIEKEGTTLKFLNEKKVPHVPTVICHGDLPDQLTVSRAKWIELFPKEEEEQRIKEHQHYRIVVKEIGKLLSQFENSGQLVKAMYNVVQAHEAAYRHGIIHRDISGGNILLVKDSKGRWGGLLTDWELAKDIHKTSHERQPERTGTWQFMSAHVQNDPGRVVVIADELESVFHVLIFYVVRFCHHTLPDSDVGQFLYDYFDDYSPYSRGERSGRAKRTALEQGAVSLVTYNGSRSPINTALSFIWPSREPNPNQHPDFNHPLNRIIPTLLSWFQALYALDSLVDPTTQGPPVDHRGDGVKIALGEDEEEGEARTASQASTDSDLSNSEHATQEVPPVVITQKKYEATKKLASKLNSHAAMLEHLRTALLGEVWPVDEKTQDKRPKRGHDHTCEPISSELPPPFHGIQYDNSEGNFQEPLEASRDSSVPADEEQPEWVEREEDVEDYPEDEEPETDTEVEHVKSESEDLQTEGTLVEEVIDDPFAADIGLPRDATSPQCRIRLPPPLSSMTSTSSRKRRHDEYPVEEQIAPTKRSRMDETVIETRCS</sequence>
<feature type="region of interest" description="Disordered" evidence="1">
    <location>
        <begin position="833"/>
        <end position="893"/>
    </location>
</feature>
<accession>A0A5C2RQR3</accession>
<dbReference type="InterPro" id="IPR040976">
    <property type="entry name" value="Pkinase_fungal"/>
</dbReference>
<dbReference type="Gene3D" id="1.10.510.10">
    <property type="entry name" value="Transferase(Phosphotransferase) domain 1"/>
    <property type="match status" value="1"/>
</dbReference>
<dbReference type="PANTHER" id="PTHR38248:SF2">
    <property type="entry name" value="FUNK1 11"/>
    <property type="match status" value="1"/>
</dbReference>
<dbReference type="EMBL" id="ML122341">
    <property type="protein sequence ID" value="RPD52767.1"/>
    <property type="molecule type" value="Genomic_DNA"/>
</dbReference>
<feature type="compositionally biased region" description="Acidic residues" evidence="1">
    <location>
        <begin position="776"/>
        <end position="803"/>
    </location>
</feature>
<dbReference type="AlphaFoldDB" id="A0A5C2RQR3"/>
<feature type="compositionally biased region" description="Polar residues" evidence="1">
    <location>
        <begin position="661"/>
        <end position="676"/>
    </location>
</feature>
<evidence type="ECO:0000313" key="3">
    <source>
        <dbReference type="EMBL" id="RPD52767.1"/>
    </source>
</evidence>
<feature type="domain" description="Fungal-type protein kinase" evidence="2">
    <location>
        <begin position="150"/>
        <end position="525"/>
    </location>
</feature>
<evidence type="ECO:0000313" key="4">
    <source>
        <dbReference type="Proteomes" id="UP000313359"/>
    </source>
</evidence>
<dbReference type="OrthoDB" id="2745837at2759"/>
<dbReference type="Pfam" id="PF17667">
    <property type="entry name" value="Pkinase_fungal"/>
    <property type="match status" value="1"/>
</dbReference>
<dbReference type="Proteomes" id="UP000313359">
    <property type="component" value="Unassembled WGS sequence"/>
</dbReference>
<evidence type="ECO:0000256" key="1">
    <source>
        <dbReference type="SAM" id="MobiDB-lite"/>
    </source>
</evidence>
<dbReference type="InterPro" id="IPR011009">
    <property type="entry name" value="Kinase-like_dom_sf"/>
</dbReference>
<dbReference type="InterPro" id="IPR008266">
    <property type="entry name" value="Tyr_kinase_AS"/>
</dbReference>
<dbReference type="PROSITE" id="PS00109">
    <property type="entry name" value="PROTEIN_KINASE_TYR"/>
    <property type="match status" value="1"/>
</dbReference>
<name>A0A5C2RQR3_9APHY</name>
<reference evidence="3" key="1">
    <citation type="journal article" date="2018" name="Genome Biol. Evol.">
        <title>Genomics and development of Lentinus tigrinus, a white-rot wood-decaying mushroom with dimorphic fruiting bodies.</title>
        <authorList>
            <person name="Wu B."/>
            <person name="Xu Z."/>
            <person name="Knudson A."/>
            <person name="Carlson A."/>
            <person name="Chen N."/>
            <person name="Kovaka S."/>
            <person name="LaButti K."/>
            <person name="Lipzen A."/>
            <person name="Pennachio C."/>
            <person name="Riley R."/>
            <person name="Schakwitz W."/>
            <person name="Umezawa K."/>
            <person name="Ohm R.A."/>
            <person name="Grigoriev I.V."/>
            <person name="Nagy L.G."/>
            <person name="Gibbons J."/>
            <person name="Hibbett D."/>
        </authorList>
    </citation>
    <scope>NUCLEOTIDE SEQUENCE [LARGE SCALE GENOMIC DNA]</scope>
    <source>
        <strain evidence="3">ALCF2SS1-6</strain>
    </source>
</reference>
<dbReference type="GO" id="GO:0004672">
    <property type="term" value="F:protein kinase activity"/>
    <property type="evidence" value="ECO:0007669"/>
    <property type="project" value="InterPro"/>
</dbReference>
<keyword evidence="4" id="KW-1185">Reference proteome</keyword>
<dbReference type="PANTHER" id="PTHR38248">
    <property type="entry name" value="FUNK1 6"/>
    <property type="match status" value="1"/>
</dbReference>
<dbReference type="SUPFAM" id="SSF56112">
    <property type="entry name" value="Protein kinase-like (PK-like)"/>
    <property type="match status" value="1"/>
</dbReference>
<evidence type="ECO:0000259" key="2">
    <source>
        <dbReference type="Pfam" id="PF17667"/>
    </source>
</evidence>
<organism evidence="3 4">
    <name type="scientific">Lentinus tigrinus ALCF2SS1-6</name>
    <dbReference type="NCBI Taxonomy" id="1328759"/>
    <lineage>
        <taxon>Eukaryota</taxon>
        <taxon>Fungi</taxon>
        <taxon>Dikarya</taxon>
        <taxon>Basidiomycota</taxon>
        <taxon>Agaricomycotina</taxon>
        <taxon>Agaricomycetes</taxon>
        <taxon>Polyporales</taxon>
        <taxon>Polyporaceae</taxon>
        <taxon>Lentinus</taxon>
    </lineage>
</organism>
<feature type="region of interest" description="Disordered" evidence="1">
    <location>
        <begin position="722"/>
        <end position="821"/>
    </location>
</feature>
<gene>
    <name evidence="3" type="ORF">L227DRAFT_658686</name>
</gene>
<proteinExistence type="predicted"/>